<evidence type="ECO:0000259" key="7">
    <source>
        <dbReference type="PROSITE" id="PS51099"/>
    </source>
</evidence>
<dbReference type="PANTHER" id="PTHR30185">
    <property type="entry name" value="CRYPTIC BETA-GLUCOSIDE BGL OPERON ANTITERMINATOR"/>
    <property type="match status" value="1"/>
</dbReference>
<feature type="domain" description="PRD" evidence="8">
    <location>
        <begin position="132"/>
        <end position="237"/>
    </location>
</feature>
<dbReference type="InterPro" id="IPR002178">
    <property type="entry name" value="PTS_EIIA_type-2_dom"/>
</dbReference>
<dbReference type="PROSITE" id="PS51094">
    <property type="entry name" value="PTS_EIIA_TYPE_2"/>
    <property type="match status" value="1"/>
</dbReference>
<dbReference type="Pfam" id="PF00874">
    <property type="entry name" value="PRD"/>
    <property type="match status" value="2"/>
</dbReference>
<evidence type="ECO:0000256" key="3">
    <source>
        <dbReference type="ARBA" id="ARBA00023015"/>
    </source>
</evidence>
<dbReference type="Pfam" id="PF05043">
    <property type="entry name" value="Mga"/>
    <property type="match status" value="1"/>
</dbReference>
<dbReference type="InterPro" id="IPR011608">
    <property type="entry name" value="PRD"/>
</dbReference>
<dbReference type="Gene3D" id="1.10.10.10">
    <property type="entry name" value="Winged helix-like DNA-binding domain superfamily/Winged helix DNA-binding domain"/>
    <property type="match status" value="1"/>
</dbReference>
<accession>A0ABX3ULV0</accession>
<keyword evidence="1" id="KW-0808">Transferase</keyword>
<dbReference type="PANTHER" id="PTHR30185:SF13">
    <property type="entry name" value="LICABCH OPERON REGULATOR-RELATED"/>
    <property type="match status" value="1"/>
</dbReference>
<evidence type="ECO:0000256" key="2">
    <source>
        <dbReference type="ARBA" id="ARBA00022737"/>
    </source>
</evidence>
<reference evidence="9 10" key="1">
    <citation type="journal article" date="2017" name="Antonie Van Leeuwenhoek">
        <title>Phylogenomic resolution of the bacterial genus Pantoea and its relationship with Erwinia and Tatumella.</title>
        <authorList>
            <person name="Palmer M."/>
            <person name="Steenkamp E.T."/>
            <person name="Coetzee M.P."/>
            <person name="Chan W.Y."/>
            <person name="van Zyl E."/>
            <person name="De Maayer P."/>
            <person name="Coutinho T.A."/>
            <person name="Blom J."/>
            <person name="Smits T.H."/>
            <person name="Duffy B."/>
            <person name="Venter S.N."/>
        </authorList>
    </citation>
    <scope>NUCLEOTIDE SEQUENCE [LARGE SCALE GENOMIC DNA]</scope>
    <source>
        <strain evidence="9 10">LMG 5345</strain>
    </source>
</reference>
<feature type="domain" description="PTS EIIA type-2" evidence="6">
    <location>
        <begin position="447"/>
        <end position="586"/>
    </location>
</feature>
<comment type="caution">
    <text evidence="9">The sequence shown here is derived from an EMBL/GenBank/DDBJ whole genome shotgun (WGS) entry which is preliminary data.</text>
</comment>
<dbReference type="SUPFAM" id="SSF55804">
    <property type="entry name" value="Phoshotransferase/anion transport protein"/>
    <property type="match status" value="1"/>
</dbReference>
<dbReference type="InterPro" id="IPR050661">
    <property type="entry name" value="BglG_antiterminators"/>
</dbReference>
<dbReference type="PROSITE" id="PS51372">
    <property type="entry name" value="PRD_2"/>
    <property type="match status" value="2"/>
</dbReference>
<dbReference type="InterPro" id="IPR036388">
    <property type="entry name" value="WH-like_DNA-bd_sf"/>
</dbReference>
<evidence type="ECO:0000256" key="5">
    <source>
        <dbReference type="ARBA" id="ARBA00023163"/>
    </source>
</evidence>
<dbReference type="Gene3D" id="1.10.1790.10">
    <property type="entry name" value="PRD domain"/>
    <property type="match status" value="2"/>
</dbReference>
<feature type="domain" description="PRD" evidence="8">
    <location>
        <begin position="240"/>
        <end position="347"/>
    </location>
</feature>
<keyword evidence="3" id="KW-0805">Transcription regulation</keyword>
<dbReference type="Proteomes" id="UP000193785">
    <property type="component" value="Unassembled WGS sequence"/>
</dbReference>
<feature type="domain" description="PTS EIIB type-2" evidence="7">
    <location>
        <begin position="351"/>
        <end position="442"/>
    </location>
</feature>
<protein>
    <recommendedName>
        <fullName evidence="11">PTS system EIIA component</fullName>
    </recommendedName>
</protein>
<keyword evidence="5" id="KW-0804">Transcription</keyword>
<keyword evidence="4" id="KW-0010">Activator</keyword>
<evidence type="ECO:0000256" key="1">
    <source>
        <dbReference type="ARBA" id="ARBA00022679"/>
    </source>
</evidence>
<name>A0ABX3ULV0_9GAMM</name>
<evidence type="ECO:0000313" key="10">
    <source>
        <dbReference type="Proteomes" id="UP000193785"/>
    </source>
</evidence>
<dbReference type="SUPFAM" id="SSF52794">
    <property type="entry name" value="PTS system IIB component-like"/>
    <property type="match status" value="1"/>
</dbReference>
<dbReference type="InterPro" id="IPR016152">
    <property type="entry name" value="PTrfase/Anion_transptr"/>
</dbReference>
<evidence type="ECO:0000259" key="6">
    <source>
        <dbReference type="PROSITE" id="PS51094"/>
    </source>
</evidence>
<dbReference type="InterPro" id="IPR036095">
    <property type="entry name" value="PTS_EIIB-like_sf"/>
</dbReference>
<dbReference type="InterPro" id="IPR036634">
    <property type="entry name" value="PRD_sf"/>
</dbReference>
<proteinExistence type="predicted"/>
<evidence type="ECO:0008006" key="11">
    <source>
        <dbReference type="Google" id="ProtNLM"/>
    </source>
</evidence>
<dbReference type="Gene3D" id="3.40.50.2300">
    <property type="match status" value="1"/>
</dbReference>
<evidence type="ECO:0000259" key="8">
    <source>
        <dbReference type="PROSITE" id="PS51372"/>
    </source>
</evidence>
<dbReference type="InterPro" id="IPR013011">
    <property type="entry name" value="PTS_EIIB_2"/>
</dbReference>
<evidence type="ECO:0000256" key="4">
    <source>
        <dbReference type="ARBA" id="ARBA00023159"/>
    </source>
</evidence>
<dbReference type="CDD" id="cd05568">
    <property type="entry name" value="PTS_IIB_bgl_like"/>
    <property type="match status" value="1"/>
</dbReference>
<keyword evidence="2" id="KW-0677">Repeat</keyword>
<evidence type="ECO:0000313" key="9">
    <source>
        <dbReference type="EMBL" id="ORM90402.1"/>
    </source>
</evidence>
<dbReference type="SUPFAM" id="SSF63520">
    <property type="entry name" value="PTS-regulatory domain, PRD"/>
    <property type="match status" value="2"/>
</dbReference>
<dbReference type="InterPro" id="IPR007737">
    <property type="entry name" value="Mga_HTH"/>
</dbReference>
<dbReference type="Gene3D" id="3.40.930.10">
    <property type="entry name" value="Mannitol-specific EII, Chain A"/>
    <property type="match status" value="1"/>
</dbReference>
<gene>
    <name evidence="9" type="ORF">HA46_19805</name>
</gene>
<organism evidence="9 10">
    <name type="scientific">Pantoea septica</name>
    <dbReference type="NCBI Taxonomy" id="472695"/>
    <lineage>
        <taxon>Bacteria</taxon>
        <taxon>Pseudomonadati</taxon>
        <taxon>Pseudomonadota</taxon>
        <taxon>Gammaproteobacteria</taxon>
        <taxon>Enterobacterales</taxon>
        <taxon>Erwiniaceae</taxon>
        <taxon>Pantoea</taxon>
    </lineage>
</organism>
<sequence length="586" mass="66939">MRIDARPGEGYKLQILDQDKFQKLILDITRKAQQQRATAPLYYADRVNYIIRALLASKTYIKLDELAEAIYISRSTLNSCMKDVRKAFAAFDLQLQAKMACGVRIQGSELAIRQATARYCFYDSNQALQQENTRLQTRQKISAILAAVLEEGQLTLTEIGFQNLVVHLEIALIRIDCSQEETSLPEGYSTLEQRDEYRLALLLVSRIERAFAITFPDVERYFVAIHLAGKRAFHKESRDVVTPDIIRLFDLIHRKIFDNFALDLSGDFELFHLLSLHLIPMMDRLSWNLKIHNPLLEEIKQENVKAFEVAVLAGNVIYQETGLKVNDAEIGYLAIHFALSMERCGCCERRYNVLLVCASGMGSSQLLLHRLRQRFASAINHLKVCQLYELPNADLAAYDIILATVDVPFNTPVPVLKVNYFFDAGDLSRMEHWLKSARPPAEDDISRWFQPSLFYTDLKSTDRYALLRALCQRITQHGDVDDNFLHWVIAREELSATAFGQGIAFPHPLHPCGDKTFVAVALLEKPISWDNYEVGYIFLLNIRKGEQASLQNLYESLISFMDNDSKRAALAKNPTFDTLMSLLAQR</sequence>
<dbReference type="Pfam" id="PF00359">
    <property type="entry name" value="PTS_EIIA_2"/>
    <property type="match status" value="1"/>
</dbReference>
<dbReference type="EMBL" id="MLJJ01000069">
    <property type="protein sequence ID" value="ORM90402.1"/>
    <property type="molecule type" value="Genomic_DNA"/>
</dbReference>
<keyword evidence="10" id="KW-1185">Reference proteome</keyword>
<dbReference type="PROSITE" id="PS51099">
    <property type="entry name" value="PTS_EIIB_TYPE_2"/>
    <property type="match status" value="1"/>
</dbReference>